<feature type="compositionally biased region" description="Polar residues" evidence="2">
    <location>
        <begin position="334"/>
        <end position="344"/>
    </location>
</feature>
<proteinExistence type="predicted"/>
<feature type="coiled-coil region" evidence="1">
    <location>
        <begin position="419"/>
        <end position="446"/>
    </location>
</feature>
<dbReference type="Proteomes" id="UP001140513">
    <property type="component" value="Unassembled WGS sequence"/>
</dbReference>
<protein>
    <submittedName>
        <fullName evidence="3">Uncharacterized protein</fullName>
    </submittedName>
</protein>
<evidence type="ECO:0000256" key="2">
    <source>
        <dbReference type="SAM" id="MobiDB-lite"/>
    </source>
</evidence>
<evidence type="ECO:0000256" key="1">
    <source>
        <dbReference type="SAM" id="Coils"/>
    </source>
</evidence>
<dbReference type="RefSeq" id="XP_056073272.1">
    <property type="nucleotide sequence ID" value="XM_056212964.1"/>
</dbReference>
<sequence>MSGASVRFSENFLTGSSELKDVQELLDFHKYLVQSLGEDLQKCATELEKVKELSGNQEVQIHTQQTKIERFVYQNTDLKRRVAELKNQVREDNSRIDELVKAINSLRNRNDQTNDAHSGPIPLDGIVKDALIEQLEGDVERLTQDGFNHDRDMQNLASTHRQVLHELDKQVYDLLGELEHERYIVAKNMAELIEMTKLKEAVEEELQQRIVRDALGSQGTSTSNNADAQSEQLKQAMTYTEELCHSQGLFQNGKEVELFHLSNLCSLAYAQEETIARLRAANAELLAASIQSKQEKEQVGSKVSAQGKDSPETSGSGRPDTPRLNVTWDLPLRSDSTAEPTTPSKHSKLRKRNSVFHSLRDLGPRTAPLPGTSPPDTLRTPSTPSKRHVLSHKLRYSLSLSKPASNPEPYKIEQPRLLSAAAQQAAMQHEHEKQALQTEVAGLRLQLSEDDEASQELMDVAEVASRTSSGSDNDGYRGLGTIGIGEAADRLFNSYRAVREGGETMDGERRPSAEEETKAYSYLFGDIPVVLEGMRVTSSE</sequence>
<dbReference type="GeneID" id="80907706"/>
<feature type="compositionally biased region" description="Basic residues" evidence="2">
    <location>
        <begin position="345"/>
        <end position="354"/>
    </location>
</feature>
<comment type="caution">
    <text evidence="3">The sequence shown here is derived from an EMBL/GenBank/DDBJ whole genome shotgun (WGS) entry which is preliminary data.</text>
</comment>
<dbReference type="EMBL" id="JAPEUX010000003">
    <property type="protein sequence ID" value="KAJ4356146.1"/>
    <property type="molecule type" value="Genomic_DNA"/>
</dbReference>
<evidence type="ECO:0000313" key="3">
    <source>
        <dbReference type="EMBL" id="KAJ4356146.1"/>
    </source>
</evidence>
<feature type="region of interest" description="Disordered" evidence="2">
    <location>
        <begin position="291"/>
        <end position="391"/>
    </location>
</feature>
<accession>A0A9W8XQP1</accession>
<reference evidence="3" key="1">
    <citation type="submission" date="2022-10" db="EMBL/GenBank/DDBJ databases">
        <title>Tapping the CABI collections for fungal endophytes: first genome assemblies for Collariella, Neodidymelliopsis, Ascochyta clinopodiicola, Didymella pomorum, Didymosphaeria variabile, Neocosmospora piperis and Neocucurbitaria cava.</title>
        <authorList>
            <person name="Hill R."/>
        </authorList>
    </citation>
    <scope>NUCLEOTIDE SEQUENCE</scope>
    <source>
        <strain evidence="3">IMI 356815</strain>
    </source>
</reference>
<dbReference type="OrthoDB" id="10431889at2759"/>
<evidence type="ECO:0000313" key="4">
    <source>
        <dbReference type="Proteomes" id="UP001140513"/>
    </source>
</evidence>
<feature type="coiled-coil region" evidence="1">
    <location>
        <begin position="68"/>
        <end position="116"/>
    </location>
</feature>
<dbReference type="AlphaFoldDB" id="A0A9W8XQP1"/>
<gene>
    <name evidence="3" type="ORF">N0V89_004176</name>
</gene>
<keyword evidence="4" id="KW-1185">Reference proteome</keyword>
<organism evidence="3 4">
    <name type="scientific">Didymosphaeria variabile</name>
    <dbReference type="NCBI Taxonomy" id="1932322"/>
    <lineage>
        <taxon>Eukaryota</taxon>
        <taxon>Fungi</taxon>
        <taxon>Dikarya</taxon>
        <taxon>Ascomycota</taxon>
        <taxon>Pezizomycotina</taxon>
        <taxon>Dothideomycetes</taxon>
        <taxon>Pleosporomycetidae</taxon>
        <taxon>Pleosporales</taxon>
        <taxon>Massarineae</taxon>
        <taxon>Didymosphaeriaceae</taxon>
        <taxon>Didymosphaeria</taxon>
    </lineage>
</organism>
<keyword evidence="1" id="KW-0175">Coiled coil</keyword>
<name>A0A9W8XQP1_9PLEO</name>